<gene>
    <name evidence="1" type="ORF">ILEXP_LOCUS4221</name>
</gene>
<sequence>MGHVLELEGKVSKLTQNLEGKEKDVAAREKVTVKNFQESDNYQELIGGYYLAGYKAYRAETLMKFLNVDFSLLQLSSS</sequence>
<evidence type="ECO:0000313" key="2">
    <source>
        <dbReference type="Proteomes" id="UP001642360"/>
    </source>
</evidence>
<dbReference type="Proteomes" id="UP001642360">
    <property type="component" value="Unassembled WGS sequence"/>
</dbReference>
<name>A0ABC8QXH6_9AQUA</name>
<organism evidence="1 2">
    <name type="scientific">Ilex paraguariensis</name>
    <name type="common">yerba mate</name>
    <dbReference type="NCBI Taxonomy" id="185542"/>
    <lineage>
        <taxon>Eukaryota</taxon>
        <taxon>Viridiplantae</taxon>
        <taxon>Streptophyta</taxon>
        <taxon>Embryophyta</taxon>
        <taxon>Tracheophyta</taxon>
        <taxon>Spermatophyta</taxon>
        <taxon>Magnoliopsida</taxon>
        <taxon>eudicotyledons</taxon>
        <taxon>Gunneridae</taxon>
        <taxon>Pentapetalae</taxon>
        <taxon>asterids</taxon>
        <taxon>campanulids</taxon>
        <taxon>Aquifoliales</taxon>
        <taxon>Aquifoliaceae</taxon>
        <taxon>Ilex</taxon>
    </lineage>
</organism>
<proteinExistence type="predicted"/>
<reference evidence="1 2" key="1">
    <citation type="submission" date="2024-02" db="EMBL/GenBank/DDBJ databases">
        <authorList>
            <person name="Vignale AGUSTIN F."/>
            <person name="Sosa J E."/>
            <person name="Modenutti C."/>
        </authorList>
    </citation>
    <scope>NUCLEOTIDE SEQUENCE [LARGE SCALE GENOMIC DNA]</scope>
</reference>
<accession>A0ABC8QXH6</accession>
<dbReference type="EMBL" id="CAUOFW020000808">
    <property type="protein sequence ID" value="CAK9137200.1"/>
    <property type="molecule type" value="Genomic_DNA"/>
</dbReference>
<dbReference type="AlphaFoldDB" id="A0ABC8QXH6"/>
<protein>
    <submittedName>
        <fullName evidence="1">Uncharacterized protein</fullName>
    </submittedName>
</protein>
<evidence type="ECO:0000313" key="1">
    <source>
        <dbReference type="EMBL" id="CAK9137200.1"/>
    </source>
</evidence>
<feature type="non-terminal residue" evidence="1">
    <location>
        <position position="78"/>
    </location>
</feature>
<keyword evidence="2" id="KW-1185">Reference proteome</keyword>
<comment type="caution">
    <text evidence="1">The sequence shown here is derived from an EMBL/GenBank/DDBJ whole genome shotgun (WGS) entry which is preliminary data.</text>
</comment>